<dbReference type="InterPro" id="IPR029060">
    <property type="entry name" value="PIN-like_dom_sf"/>
</dbReference>
<keyword evidence="2" id="KW-1185">Reference proteome</keyword>
<dbReference type="RefSeq" id="WP_200238749.1">
    <property type="nucleotide sequence ID" value="NZ_NRRV01000034.1"/>
</dbReference>
<evidence type="ECO:0000313" key="1">
    <source>
        <dbReference type="EMBL" id="MBK1631858.1"/>
    </source>
</evidence>
<evidence type="ECO:0008006" key="3">
    <source>
        <dbReference type="Google" id="ProtNLM"/>
    </source>
</evidence>
<dbReference type="EMBL" id="NRRV01000034">
    <property type="protein sequence ID" value="MBK1631858.1"/>
    <property type="molecule type" value="Genomic_DNA"/>
</dbReference>
<proteinExistence type="predicted"/>
<dbReference type="Gene3D" id="3.40.50.1010">
    <property type="entry name" value="5'-nuclease"/>
    <property type="match status" value="1"/>
</dbReference>
<dbReference type="SUPFAM" id="SSF88723">
    <property type="entry name" value="PIN domain-like"/>
    <property type="match status" value="1"/>
</dbReference>
<name>A0ABS1CJH7_9GAMM</name>
<gene>
    <name evidence="1" type="ORF">CKO31_14150</name>
</gene>
<dbReference type="Proteomes" id="UP000748752">
    <property type="component" value="Unassembled WGS sequence"/>
</dbReference>
<organism evidence="1 2">
    <name type="scientific">Thiohalocapsa halophila</name>
    <dbReference type="NCBI Taxonomy" id="69359"/>
    <lineage>
        <taxon>Bacteria</taxon>
        <taxon>Pseudomonadati</taxon>
        <taxon>Pseudomonadota</taxon>
        <taxon>Gammaproteobacteria</taxon>
        <taxon>Chromatiales</taxon>
        <taxon>Chromatiaceae</taxon>
        <taxon>Thiohalocapsa</taxon>
    </lineage>
</organism>
<sequence length="63" mass="7051">MAYVDTSVLLALFLNEAKTADAWSWLDRQASDATTVSDWTLTEISSALSVKRRMSMLDDSDIH</sequence>
<reference evidence="1 2" key="1">
    <citation type="journal article" date="2020" name="Microorganisms">
        <title>Osmotic Adaptation and Compatible Solute Biosynthesis of Phototrophic Bacteria as Revealed from Genome Analyses.</title>
        <authorList>
            <person name="Imhoff J.F."/>
            <person name="Rahn T."/>
            <person name="Kunzel S."/>
            <person name="Keller A."/>
            <person name="Neulinger S.C."/>
        </authorList>
    </citation>
    <scope>NUCLEOTIDE SEQUENCE [LARGE SCALE GENOMIC DNA]</scope>
    <source>
        <strain evidence="1 2">DSM 6210</strain>
    </source>
</reference>
<comment type="caution">
    <text evidence="1">The sequence shown here is derived from an EMBL/GenBank/DDBJ whole genome shotgun (WGS) entry which is preliminary data.</text>
</comment>
<protein>
    <recommendedName>
        <fullName evidence="3">Type II toxin-antitoxin system VapC family toxin</fullName>
    </recommendedName>
</protein>
<evidence type="ECO:0000313" key="2">
    <source>
        <dbReference type="Proteomes" id="UP000748752"/>
    </source>
</evidence>
<accession>A0ABS1CJH7</accession>